<gene>
    <name evidence="1" type="ORF">ACFQHR_03995</name>
</gene>
<comment type="caution">
    <text evidence="1">The sequence shown here is derived from an EMBL/GenBank/DDBJ whole genome shotgun (WGS) entry which is preliminary data.</text>
</comment>
<protein>
    <submittedName>
        <fullName evidence="1">Uncharacterized protein</fullName>
    </submittedName>
</protein>
<accession>A0ABW2DG36</accession>
<organism evidence="1 2">
    <name type="scientific">Rufibacter roseus</name>
    <dbReference type="NCBI Taxonomy" id="1567108"/>
    <lineage>
        <taxon>Bacteria</taxon>
        <taxon>Pseudomonadati</taxon>
        <taxon>Bacteroidota</taxon>
        <taxon>Cytophagia</taxon>
        <taxon>Cytophagales</taxon>
        <taxon>Hymenobacteraceae</taxon>
        <taxon>Rufibacter</taxon>
    </lineage>
</organism>
<evidence type="ECO:0000313" key="2">
    <source>
        <dbReference type="Proteomes" id="UP001596405"/>
    </source>
</evidence>
<dbReference type="RefSeq" id="WP_066623765.1">
    <property type="nucleotide sequence ID" value="NZ_JBHSYQ010000003.1"/>
</dbReference>
<dbReference type="EMBL" id="JBHSYQ010000003">
    <property type="protein sequence ID" value="MFC6996769.1"/>
    <property type="molecule type" value="Genomic_DNA"/>
</dbReference>
<dbReference type="Proteomes" id="UP001596405">
    <property type="component" value="Unassembled WGS sequence"/>
</dbReference>
<dbReference type="PROSITE" id="PS51257">
    <property type="entry name" value="PROKAR_LIPOPROTEIN"/>
    <property type="match status" value="1"/>
</dbReference>
<proteinExistence type="predicted"/>
<reference evidence="2" key="1">
    <citation type="journal article" date="2019" name="Int. J. Syst. Evol. Microbiol.">
        <title>The Global Catalogue of Microorganisms (GCM) 10K type strain sequencing project: providing services to taxonomists for standard genome sequencing and annotation.</title>
        <authorList>
            <consortium name="The Broad Institute Genomics Platform"/>
            <consortium name="The Broad Institute Genome Sequencing Center for Infectious Disease"/>
            <person name="Wu L."/>
            <person name="Ma J."/>
        </authorList>
    </citation>
    <scope>NUCLEOTIDE SEQUENCE [LARGE SCALE GENOMIC DNA]</scope>
    <source>
        <strain evidence="2">CGMCC 4.7393</strain>
    </source>
</reference>
<keyword evidence="2" id="KW-1185">Reference proteome</keyword>
<name>A0ABW2DG36_9BACT</name>
<evidence type="ECO:0000313" key="1">
    <source>
        <dbReference type="EMBL" id="MFC6996769.1"/>
    </source>
</evidence>
<sequence length="253" mass="28298">MKLPYFLPILLLTISCGGNTTPSDTETSDVSATQAAAAVQQDAADRKNYSSHHQITQATKADFEKAAAKQTAGFSRQPADARKANGVLQLKINGKWQSMPAFKDTLLNTDNPEQQEFQYLGHHPAMNLYLVAGLYFEDYKTFLIHKATGQILAETWTEPIPSPDLKFLANISVPTHMEPAPNGVQVWRVVPKGKSITVEKHLQLEPKDWVPFELAWESAQSLIVKTMPRTQFDGLEGQPKEEEFSYLRLSIKE</sequence>